<dbReference type="Proteomes" id="UP000192790">
    <property type="component" value="Unassembled WGS sequence"/>
</dbReference>
<accession>A0A1W2CL76</accession>
<proteinExistence type="predicted"/>
<dbReference type="EMBL" id="FWXW01000010">
    <property type="protein sequence ID" value="SMC85642.1"/>
    <property type="molecule type" value="Genomic_DNA"/>
</dbReference>
<reference evidence="1 2" key="1">
    <citation type="submission" date="2017-04" db="EMBL/GenBank/DDBJ databases">
        <authorList>
            <person name="Afonso C.L."/>
            <person name="Miller P.J."/>
            <person name="Scott M.A."/>
            <person name="Spackman E."/>
            <person name="Goraichik I."/>
            <person name="Dimitrov K.M."/>
            <person name="Suarez D.L."/>
            <person name="Swayne D.E."/>
        </authorList>
    </citation>
    <scope>NUCLEOTIDE SEQUENCE [LARGE SCALE GENOMIC DNA]</scope>
    <source>
        <strain evidence="1 2">DSM 12816</strain>
    </source>
</reference>
<evidence type="ECO:0000313" key="1">
    <source>
        <dbReference type="EMBL" id="SMC85642.1"/>
    </source>
</evidence>
<name>A0A1W2CL76_9FIRM</name>
<sequence>MNKQLLCLRCSETMRYVKNEKLQLGQAGWILGTLPNLLSGAMEVAVYVCPVCGKIELFQSQSDNCSEGIAQKKCPVCGKSHDLDDPVCPFCRHKYYE</sequence>
<organism evidence="1 2">
    <name type="scientific">Papillibacter cinnamivorans DSM 12816</name>
    <dbReference type="NCBI Taxonomy" id="1122930"/>
    <lineage>
        <taxon>Bacteria</taxon>
        <taxon>Bacillati</taxon>
        <taxon>Bacillota</taxon>
        <taxon>Clostridia</taxon>
        <taxon>Eubacteriales</taxon>
        <taxon>Oscillospiraceae</taxon>
        <taxon>Papillibacter</taxon>
    </lineage>
</organism>
<evidence type="ECO:0000313" key="2">
    <source>
        <dbReference type="Proteomes" id="UP000192790"/>
    </source>
</evidence>
<protein>
    <recommendedName>
        <fullName evidence="3">Double zinc ribbon</fullName>
    </recommendedName>
</protein>
<dbReference type="AlphaFoldDB" id="A0A1W2CL76"/>
<keyword evidence="2" id="KW-1185">Reference proteome</keyword>
<dbReference type="RefSeq" id="WP_143807021.1">
    <property type="nucleotide sequence ID" value="NZ_FWXW01000010.1"/>
</dbReference>
<dbReference type="OrthoDB" id="2085419at2"/>
<evidence type="ECO:0008006" key="3">
    <source>
        <dbReference type="Google" id="ProtNLM"/>
    </source>
</evidence>
<gene>
    <name evidence="1" type="ORF">SAMN02745168_0048</name>
</gene>